<keyword evidence="3" id="KW-1003">Cell membrane</keyword>
<evidence type="ECO:0000256" key="13">
    <source>
        <dbReference type="SAM" id="Phobius"/>
    </source>
</evidence>
<feature type="domain" description="Peptidase M48" evidence="14">
    <location>
        <begin position="106"/>
        <end position="371"/>
    </location>
</feature>
<keyword evidence="7" id="KW-0378">Hydrolase</keyword>
<keyword evidence="5 13" id="KW-0812">Transmembrane</keyword>
<feature type="transmembrane region" description="Helical" evidence="13">
    <location>
        <begin position="27"/>
        <end position="50"/>
    </location>
</feature>
<keyword evidence="4" id="KW-0645">Protease</keyword>
<name>A0A2T5P7N3_9PSED</name>
<comment type="caution">
    <text evidence="15">The sequence shown here is derived from an EMBL/GenBank/DDBJ whole genome shotgun (WGS) entry which is preliminary data.</text>
</comment>
<evidence type="ECO:0000256" key="3">
    <source>
        <dbReference type="ARBA" id="ARBA00022475"/>
    </source>
</evidence>
<evidence type="ECO:0000313" key="16">
    <source>
        <dbReference type="Proteomes" id="UP000244064"/>
    </source>
</evidence>
<evidence type="ECO:0000256" key="6">
    <source>
        <dbReference type="ARBA" id="ARBA00022723"/>
    </source>
</evidence>
<keyword evidence="11 13" id="KW-0472">Membrane</keyword>
<feature type="region of interest" description="Disordered" evidence="12">
    <location>
        <begin position="704"/>
        <end position="723"/>
    </location>
</feature>
<evidence type="ECO:0000256" key="7">
    <source>
        <dbReference type="ARBA" id="ARBA00022801"/>
    </source>
</evidence>
<evidence type="ECO:0000256" key="1">
    <source>
        <dbReference type="ARBA" id="ARBA00001947"/>
    </source>
</evidence>
<keyword evidence="8" id="KW-0862">Zinc</keyword>
<dbReference type="Proteomes" id="UP000244064">
    <property type="component" value="Unassembled WGS sequence"/>
</dbReference>
<dbReference type="GO" id="GO:0005886">
    <property type="term" value="C:plasma membrane"/>
    <property type="evidence" value="ECO:0007669"/>
    <property type="project" value="UniProtKB-SubCell"/>
</dbReference>
<evidence type="ECO:0000256" key="11">
    <source>
        <dbReference type="ARBA" id="ARBA00023136"/>
    </source>
</evidence>
<dbReference type="GO" id="GO:0006508">
    <property type="term" value="P:proteolysis"/>
    <property type="evidence" value="ECO:0007669"/>
    <property type="project" value="UniProtKB-KW"/>
</dbReference>
<comment type="subcellular location">
    <subcellularLocation>
        <location evidence="2">Cell membrane</location>
        <topology evidence="2">Multi-pass membrane protein</topology>
    </subcellularLocation>
</comment>
<dbReference type="EMBL" id="QASN01000020">
    <property type="protein sequence ID" value="PTU73741.1"/>
    <property type="molecule type" value="Genomic_DNA"/>
</dbReference>
<evidence type="ECO:0000256" key="8">
    <source>
        <dbReference type="ARBA" id="ARBA00022833"/>
    </source>
</evidence>
<evidence type="ECO:0000256" key="9">
    <source>
        <dbReference type="ARBA" id="ARBA00022989"/>
    </source>
</evidence>
<organism evidence="15 16">
    <name type="scientific">Pseudomonas mangrovi</name>
    <dbReference type="NCBI Taxonomy" id="2161748"/>
    <lineage>
        <taxon>Bacteria</taxon>
        <taxon>Pseudomonadati</taxon>
        <taxon>Pseudomonadota</taxon>
        <taxon>Gammaproteobacteria</taxon>
        <taxon>Pseudomonadales</taxon>
        <taxon>Pseudomonadaceae</taxon>
        <taxon>Pseudomonas</taxon>
    </lineage>
</organism>
<dbReference type="RefSeq" id="WP_108108185.1">
    <property type="nucleotide sequence ID" value="NZ_QASN01000020.1"/>
</dbReference>
<evidence type="ECO:0000256" key="4">
    <source>
        <dbReference type="ARBA" id="ARBA00022670"/>
    </source>
</evidence>
<dbReference type="AlphaFoldDB" id="A0A2T5P7N3"/>
<keyword evidence="16" id="KW-1185">Reference proteome</keyword>
<feature type="transmembrane region" description="Helical" evidence="13">
    <location>
        <begin position="219"/>
        <end position="237"/>
    </location>
</feature>
<dbReference type="CDD" id="cd07328">
    <property type="entry name" value="M48_Ste24p_like"/>
    <property type="match status" value="1"/>
</dbReference>
<keyword evidence="10" id="KW-0482">Metalloprotease</keyword>
<evidence type="ECO:0000256" key="2">
    <source>
        <dbReference type="ARBA" id="ARBA00004651"/>
    </source>
</evidence>
<evidence type="ECO:0000256" key="5">
    <source>
        <dbReference type="ARBA" id="ARBA00022692"/>
    </source>
</evidence>
<dbReference type="OrthoDB" id="9789270at2"/>
<reference evidence="15 16" key="1">
    <citation type="submission" date="2018-04" db="EMBL/GenBank/DDBJ databases">
        <title>Pseudomonas sp. nov., isolated from mangrove soil.</title>
        <authorList>
            <person name="Chen C."/>
        </authorList>
    </citation>
    <scope>NUCLEOTIDE SEQUENCE [LARGE SCALE GENOMIC DNA]</scope>
    <source>
        <strain evidence="15 16">TC-11</strain>
    </source>
</reference>
<protein>
    <submittedName>
        <fullName evidence="15">Heat-shock protein HtpX</fullName>
    </submittedName>
</protein>
<feature type="transmembrane region" description="Helical" evidence="13">
    <location>
        <begin position="70"/>
        <end position="90"/>
    </location>
</feature>
<evidence type="ECO:0000256" key="12">
    <source>
        <dbReference type="SAM" id="MobiDB-lite"/>
    </source>
</evidence>
<dbReference type="GO" id="GO:0004222">
    <property type="term" value="F:metalloendopeptidase activity"/>
    <property type="evidence" value="ECO:0007669"/>
    <property type="project" value="InterPro"/>
</dbReference>
<proteinExistence type="predicted"/>
<sequence>MENFYPAGPAQVPAALTRPSSAYKRQAWLAMASLALFVALYFALSIWFGWTAWRMLGALAAGGKPDPLGIITGAASAFLCIFMVKALFFVNRGGATDQHEIRESDQPQLFAFLNQLADEAGAPRPHRVFLSARVNAAVFYDLSLLNLLFPSRKNLEIGLSLVNVLTLSELKAVLAHEFGHFAQRSMAIGSWVYIAQQIAAQVVSKRDALDKLLAFISRIDLRVAWIGWGLSLIVWSIRSLLDTVFRLVVLAQRALSRQMEFQADLVAVSLTGSDELVHALHKLQSADDAWDRALGFANDQYHQGRSVDDLFAVQTRIIERLTQILNDPTYGSVPASASATPEQRRIFSSGFAQPPQMWSTHPANCDREENAKRVYLAAPHDARSAWCLFQNPQALRQELSRELFGSAQLQSVPMEQSLQTLDASYARRRYASEYQGAYLGRALARHASSADELYPPRPAVSDLHQALAQLYPASLAHDLLQLRTLEDERGQLEALRDKVYRATGGNLVFRGQTVARRDLGGLIEQVAAETAAVRERIHAHDRQCRGAHLAAAAALGQNWDRYLIGLLQVLHYAEHSLADLQDAQGLLGNVVAVVTADGKVSSRELKRLIVTTNEIYRVLKTIHHDKHQLLLDSALCERLEIESWATALEDFTLPPANENNINDWMNVIDGWSNSLAAHLANLSAATIEQLLSCETELAAHVRAQTTPQTAPQPSSVPPQYPVLLPGKERKRQKKLGWWDRFQIADGAPATLARLLVALTIVALVLGAGSLAKVGTPITVYNGLGTLVTVAIDERQYTLMPFTSITLNVELKEQPSVSAHNRDGELIEQFQPTLGSLGAHQVYNVAGASPLVRWTASYGSAREEEPSFMGAPRWSQVSVDHYFSDPPSTLKTKGSGGTRRVLSGAGDVAPDELLQMASDEQEARRIIELRARWDADSSAHRQTWQDYATRLQAAE</sequence>
<comment type="cofactor">
    <cofactor evidence="1">
        <name>Zn(2+)</name>
        <dbReference type="ChEBI" id="CHEBI:29105"/>
    </cofactor>
</comment>
<dbReference type="InterPro" id="IPR050083">
    <property type="entry name" value="HtpX_protease"/>
</dbReference>
<dbReference type="PANTHER" id="PTHR43221">
    <property type="entry name" value="PROTEASE HTPX"/>
    <property type="match status" value="1"/>
</dbReference>
<dbReference type="InterPro" id="IPR001915">
    <property type="entry name" value="Peptidase_M48"/>
</dbReference>
<gene>
    <name evidence="15" type="ORF">DBO85_15665</name>
</gene>
<dbReference type="Gene3D" id="3.30.2010.10">
    <property type="entry name" value="Metalloproteases ('zincins'), catalytic domain"/>
    <property type="match status" value="1"/>
</dbReference>
<dbReference type="GO" id="GO:0046872">
    <property type="term" value="F:metal ion binding"/>
    <property type="evidence" value="ECO:0007669"/>
    <property type="project" value="UniProtKB-KW"/>
</dbReference>
<evidence type="ECO:0000313" key="15">
    <source>
        <dbReference type="EMBL" id="PTU73741.1"/>
    </source>
</evidence>
<dbReference type="PANTHER" id="PTHR43221:SF1">
    <property type="entry name" value="PROTEASE HTPX"/>
    <property type="match status" value="1"/>
</dbReference>
<evidence type="ECO:0000256" key="10">
    <source>
        <dbReference type="ARBA" id="ARBA00023049"/>
    </source>
</evidence>
<evidence type="ECO:0000259" key="14">
    <source>
        <dbReference type="Pfam" id="PF01435"/>
    </source>
</evidence>
<accession>A0A2T5P7N3</accession>
<keyword evidence="9 13" id="KW-1133">Transmembrane helix</keyword>
<keyword evidence="6" id="KW-0479">Metal-binding</keyword>
<dbReference type="Pfam" id="PF01435">
    <property type="entry name" value="Peptidase_M48"/>
    <property type="match status" value="1"/>
</dbReference>